<protein>
    <recommendedName>
        <fullName evidence="3">RNase H type-1 domain-containing protein</fullName>
    </recommendedName>
</protein>
<evidence type="ECO:0000313" key="2">
    <source>
        <dbReference type="Proteomes" id="UP001642484"/>
    </source>
</evidence>
<name>A0ABP0J5V4_9DINO</name>
<dbReference type="Proteomes" id="UP001642484">
    <property type="component" value="Unassembled WGS sequence"/>
</dbReference>
<dbReference type="SUPFAM" id="SSF53098">
    <property type="entry name" value="Ribonuclease H-like"/>
    <property type="match status" value="1"/>
</dbReference>
<gene>
    <name evidence="1" type="ORF">CCMP2556_LOCUS9801</name>
</gene>
<comment type="caution">
    <text evidence="1">The sequence shown here is derived from an EMBL/GenBank/DDBJ whole genome shotgun (WGS) entry which is preliminary data.</text>
</comment>
<dbReference type="InterPro" id="IPR012337">
    <property type="entry name" value="RNaseH-like_sf"/>
</dbReference>
<sequence length="238" mass="27452">MRGWPTWPTSVLTFRQMLSGLPDRTTMVFRRADEWQHDTVDLFTDGTIDIPACQATRIASWALVASGHRTHQTLEPVAWGWVPGPRQTVVRAEIWALISALRFVQNGTHRFRIWTDNEEAATARREYQLLQSGTSSVYAHFVRVGLMALQCKKPLQQSHDKQIRCQHEHIAIDTHAFSHWLKWSSPDKLRFRGFDKFISFWTNLSDSAEPPLLYAWHELFIAWQLKTGSIGVSRLKSG</sequence>
<proteinExistence type="predicted"/>
<accession>A0ABP0J5V4</accession>
<evidence type="ECO:0000313" key="1">
    <source>
        <dbReference type="EMBL" id="CAK9009764.1"/>
    </source>
</evidence>
<organism evidence="1 2">
    <name type="scientific">Durusdinium trenchii</name>
    <dbReference type="NCBI Taxonomy" id="1381693"/>
    <lineage>
        <taxon>Eukaryota</taxon>
        <taxon>Sar</taxon>
        <taxon>Alveolata</taxon>
        <taxon>Dinophyceae</taxon>
        <taxon>Suessiales</taxon>
        <taxon>Symbiodiniaceae</taxon>
        <taxon>Durusdinium</taxon>
    </lineage>
</organism>
<dbReference type="Gene3D" id="3.30.420.10">
    <property type="entry name" value="Ribonuclease H-like superfamily/Ribonuclease H"/>
    <property type="match status" value="1"/>
</dbReference>
<dbReference type="EMBL" id="CAXAMN010004514">
    <property type="protein sequence ID" value="CAK9009764.1"/>
    <property type="molecule type" value="Genomic_DNA"/>
</dbReference>
<evidence type="ECO:0008006" key="3">
    <source>
        <dbReference type="Google" id="ProtNLM"/>
    </source>
</evidence>
<dbReference type="InterPro" id="IPR036397">
    <property type="entry name" value="RNaseH_sf"/>
</dbReference>
<reference evidence="1 2" key="1">
    <citation type="submission" date="2024-02" db="EMBL/GenBank/DDBJ databases">
        <authorList>
            <person name="Chen Y."/>
            <person name="Shah S."/>
            <person name="Dougan E. K."/>
            <person name="Thang M."/>
            <person name="Chan C."/>
        </authorList>
    </citation>
    <scope>NUCLEOTIDE SEQUENCE [LARGE SCALE GENOMIC DNA]</scope>
</reference>
<keyword evidence="2" id="KW-1185">Reference proteome</keyword>